<organism evidence="2">
    <name type="scientific">Setaria italica</name>
    <name type="common">Foxtail millet</name>
    <name type="synonym">Panicum italicum</name>
    <dbReference type="NCBI Taxonomy" id="4555"/>
    <lineage>
        <taxon>Eukaryota</taxon>
        <taxon>Viridiplantae</taxon>
        <taxon>Streptophyta</taxon>
        <taxon>Embryophyta</taxon>
        <taxon>Tracheophyta</taxon>
        <taxon>Spermatophyta</taxon>
        <taxon>Magnoliopsida</taxon>
        <taxon>Liliopsida</taxon>
        <taxon>Poales</taxon>
        <taxon>Poaceae</taxon>
        <taxon>PACMAD clade</taxon>
        <taxon>Panicoideae</taxon>
        <taxon>Panicodae</taxon>
        <taxon>Paniceae</taxon>
        <taxon>Cenchrinae</taxon>
        <taxon>Setaria</taxon>
    </lineage>
</organism>
<sequence>MPDAGVGRRDLRSPFFTAGRGRAVAAAAGDKARRSKKRNRRRRICKRTRRTEPWRRLFTRHHGREQTPAAARMGASAGVPGSLAGPRAAPSLLVSVGARPHRSAELRARTEPALQRGRELGRGRGGALEEMKSKGLLPNITTYVTLTRAMYATQRMQVGEKLLEDIQERGLIPSKHSESLERRMEDAIRRLNMIRNCRKGMPVKEVEVLPVESFQ</sequence>
<evidence type="ECO:0000256" key="1">
    <source>
        <dbReference type="SAM" id="MobiDB-lite"/>
    </source>
</evidence>
<feature type="compositionally biased region" description="Basic residues" evidence="1">
    <location>
        <begin position="33"/>
        <end position="49"/>
    </location>
</feature>
<name>A0A368QRN7_SETIT</name>
<proteinExistence type="predicted"/>
<feature type="region of interest" description="Disordered" evidence="1">
    <location>
        <begin position="22"/>
        <end position="53"/>
    </location>
</feature>
<protein>
    <submittedName>
        <fullName evidence="2">Uncharacterized protein</fullName>
    </submittedName>
</protein>
<dbReference type="AlphaFoldDB" id="A0A368QRN7"/>
<reference evidence="2" key="1">
    <citation type="journal article" date="2012" name="Nat. Biotechnol.">
        <title>Reference genome sequence of the model plant Setaria.</title>
        <authorList>
            <person name="Bennetzen J.L."/>
            <person name="Schmutz J."/>
            <person name="Wang H."/>
            <person name="Percifield R."/>
            <person name="Hawkins J."/>
            <person name="Pontaroli A.C."/>
            <person name="Estep M."/>
            <person name="Feng L."/>
            <person name="Vaughn J.N."/>
            <person name="Grimwood J."/>
            <person name="Jenkins J."/>
            <person name="Barry K."/>
            <person name="Lindquist E."/>
            <person name="Hellsten U."/>
            <person name="Deshpande S."/>
            <person name="Wang X."/>
            <person name="Wu X."/>
            <person name="Mitros T."/>
            <person name="Triplett J."/>
            <person name="Yang X."/>
            <person name="Ye C.Y."/>
            <person name="Mauro-Herrera M."/>
            <person name="Wang L."/>
            <person name="Li P."/>
            <person name="Sharma M."/>
            <person name="Sharma R."/>
            <person name="Ronald P.C."/>
            <person name="Panaud O."/>
            <person name="Kellogg E.A."/>
            <person name="Brutnell T.P."/>
            <person name="Doust A.N."/>
            <person name="Tuskan G.A."/>
            <person name="Rokhsar D."/>
            <person name="Devos K.M."/>
        </authorList>
    </citation>
    <scope>NUCLEOTIDE SEQUENCE [LARGE SCALE GENOMIC DNA]</scope>
    <source>
        <strain evidence="2">Yugu1</strain>
    </source>
</reference>
<dbReference type="Gene3D" id="1.25.40.10">
    <property type="entry name" value="Tetratricopeptide repeat domain"/>
    <property type="match status" value="1"/>
</dbReference>
<dbReference type="EMBL" id="CM003531">
    <property type="protein sequence ID" value="RCV20533.1"/>
    <property type="molecule type" value="Genomic_DNA"/>
</dbReference>
<evidence type="ECO:0000313" key="2">
    <source>
        <dbReference type="EMBL" id="RCV20533.1"/>
    </source>
</evidence>
<gene>
    <name evidence="2" type="ORF">SETIT_4G063600v2</name>
</gene>
<accession>A0A368QRN7</accession>
<dbReference type="InterPro" id="IPR011990">
    <property type="entry name" value="TPR-like_helical_dom_sf"/>
</dbReference>
<reference evidence="2" key="2">
    <citation type="submission" date="2015-07" db="EMBL/GenBank/DDBJ databases">
        <authorList>
            <person name="Noorani M."/>
        </authorList>
    </citation>
    <scope>NUCLEOTIDE SEQUENCE</scope>
    <source>
        <strain evidence="2">Yugu1</strain>
    </source>
</reference>